<protein>
    <submittedName>
        <fullName evidence="12">Neurotrypsin</fullName>
    </submittedName>
</protein>
<dbReference type="PRINTS" id="PR00258">
    <property type="entry name" value="SPERACTRCPTR"/>
</dbReference>
<reference evidence="12" key="1">
    <citation type="submission" date="2023-03" db="EMBL/GenBank/DDBJ databases">
        <authorList>
            <person name="Steffen K."/>
            <person name="Cardenas P."/>
        </authorList>
    </citation>
    <scope>NUCLEOTIDE SEQUENCE</scope>
</reference>
<dbReference type="AlphaFoldDB" id="A0AA35X3A4"/>
<evidence type="ECO:0000313" key="13">
    <source>
        <dbReference type="Proteomes" id="UP001174909"/>
    </source>
</evidence>
<comment type="caution">
    <text evidence="9">Lacks conserved residue(s) required for the propagation of feature annotation.</text>
</comment>
<evidence type="ECO:0000256" key="2">
    <source>
        <dbReference type="ARBA" id="ARBA00022692"/>
    </source>
</evidence>
<name>A0AA35X3A4_GEOBA</name>
<proteinExistence type="predicted"/>
<feature type="signal peptide" evidence="10">
    <location>
        <begin position="1"/>
        <end position="20"/>
    </location>
</feature>
<evidence type="ECO:0000256" key="5">
    <source>
        <dbReference type="ARBA" id="ARBA00022989"/>
    </source>
</evidence>
<comment type="caution">
    <text evidence="12">The sequence shown here is derived from an EMBL/GenBank/DDBJ whole genome shotgun (WGS) entry which is preliminary data.</text>
</comment>
<accession>A0AA35X3A4</accession>
<sequence>MWGFRRDAAFLLLLWSAVVASVQQCSEGSVRLVNGTTENEGIVHICMNGQWNTACSRGWDIAETLVTCRELGFMHGYPLDAYSTESNTDSYFFSCTWDETQLQHCSHFDFCLNSHDVAGVKCRNVSECNETDCSLYTGEQLPRVECRHVTMGFGILYVTMSGTSGRPEWFVD</sequence>
<dbReference type="Gene3D" id="3.10.250.10">
    <property type="entry name" value="SRCR-like domain"/>
    <property type="match status" value="1"/>
</dbReference>
<comment type="subcellular location">
    <subcellularLocation>
        <location evidence="1">Membrane</location>
        <topology evidence="1">Single-pass membrane protein</topology>
    </subcellularLocation>
</comment>
<dbReference type="SMART" id="SM00202">
    <property type="entry name" value="SR"/>
    <property type="match status" value="1"/>
</dbReference>
<organism evidence="12 13">
    <name type="scientific">Geodia barretti</name>
    <name type="common">Barrett's horny sponge</name>
    <dbReference type="NCBI Taxonomy" id="519541"/>
    <lineage>
        <taxon>Eukaryota</taxon>
        <taxon>Metazoa</taxon>
        <taxon>Porifera</taxon>
        <taxon>Demospongiae</taxon>
        <taxon>Heteroscleromorpha</taxon>
        <taxon>Tetractinellida</taxon>
        <taxon>Astrophorina</taxon>
        <taxon>Geodiidae</taxon>
        <taxon>Geodia</taxon>
    </lineage>
</organism>
<evidence type="ECO:0000256" key="6">
    <source>
        <dbReference type="ARBA" id="ARBA00023136"/>
    </source>
</evidence>
<dbReference type="FunFam" id="3.10.250.10:FF:000016">
    <property type="entry name" value="Scavenger receptor cysteine-rich protein type 12"/>
    <property type="match status" value="1"/>
</dbReference>
<dbReference type="PANTHER" id="PTHR19331">
    <property type="entry name" value="SCAVENGER RECEPTOR DOMAIN-CONTAINING"/>
    <property type="match status" value="1"/>
</dbReference>
<evidence type="ECO:0000313" key="12">
    <source>
        <dbReference type="EMBL" id="CAI8036237.1"/>
    </source>
</evidence>
<evidence type="ECO:0000259" key="11">
    <source>
        <dbReference type="PROSITE" id="PS50287"/>
    </source>
</evidence>
<dbReference type="Pfam" id="PF00530">
    <property type="entry name" value="SRCR"/>
    <property type="match status" value="1"/>
</dbReference>
<keyword evidence="4" id="KW-0677">Repeat</keyword>
<evidence type="ECO:0000256" key="10">
    <source>
        <dbReference type="SAM" id="SignalP"/>
    </source>
</evidence>
<dbReference type="InterPro" id="IPR036772">
    <property type="entry name" value="SRCR-like_dom_sf"/>
</dbReference>
<evidence type="ECO:0000256" key="9">
    <source>
        <dbReference type="PROSITE-ProRule" id="PRU00196"/>
    </source>
</evidence>
<keyword evidence="3 10" id="KW-0732">Signal</keyword>
<dbReference type="GO" id="GO:0016020">
    <property type="term" value="C:membrane"/>
    <property type="evidence" value="ECO:0007669"/>
    <property type="project" value="UniProtKB-SubCell"/>
</dbReference>
<evidence type="ECO:0000256" key="7">
    <source>
        <dbReference type="ARBA" id="ARBA00023157"/>
    </source>
</evidence>
<dbReference type="SUPFAM" id="SSF56487">
    <property type="entry name" value="SRCR-like"/>
    <property type="match status" value="1"/>
</dbReference>
<dbReference type="InterPro" id="IPR001190">
    <property type="entry name" value="SRCR"/>
</dbReference>
<dbReference type="EMBL" id="CASHTH010002852">
    <property type="protein sequence ID" value="CAI8036237.1"/>
    <property type="molecule type" value="Genomic_DNA"/>
</dbReference>
<feature type="non-terminal residue" evidence="12">
    <location>
        <position position="172"/>
    </location>
</feature>
<dbReference type="PROSITE" id="PS50287">
    <property type="entry name" value="SRCR_2"/>
    <property type="match status" value="1"/>
</dbReference>
<keyword evidence="7 9" id="KW-1015">Disulfide bond</keyword>
<evidence type="ECO:0000256" key="1">
    <source>
        <dbReference type="ARBA" id="ARBA00004167"/>
    </source>
</evidence>
<dbReference type="Proteomes" id="UP001174909">
    <property type="component" value="Unassembled WGS sequence"/>
</dbReference>
<gene>
    <name evidence="12" type="ORF">GBAR_LOCUS20321</name>
</gene>
<keyword evidence="2" id="KW-0812">Transmembrane</keyword>
<evidence type="ECO:0000256" key="8">
    <source>
        <dbReference type="ARBA" id="ARBA00023180"/>
    </source>
</evidence>
<keyword evidence="13" id="KW-1185">Reference proteome</keyword>
<dbReference type="PANTHER" id="PTHR19331:SF465">
    <property type="entry name" value="EGG PEPTIDE SPERACT RECEPTOR"/>
    <property type="match status" value="1"/>
</dbReference>
<evidence type="ECO:0000256" key="3">
    <source>
        <dbReference type="ARBA" id="ARBA00022729"/>
    </source>
</evidence>
<feature type="disulfide bond" evidence="9">
    <location>
        <begin position="95"/>
        <end position="105"/>
    </location>
</feature>
<feature type="domain" description="SRCR" evidence="11">
    <location>
        <begin position="30"/>
        <end position="147"/>
    </location>
</feature>
<evidence type="ECO:0000256" key="4">
    <source>
        <dbReference type="ARBA" id="ARBA00022737"/>
    </source>
</evidence>
<keyword evidence="8" id="KW-0325">Glycoprotein</keyword>
<keyword evidence="5" id="KW-1133">Transmembrane helix</keyword>
<feature type="chain" id="PRO_5041241229" evidence="10">
    <location>
        <begin position="21"/>
        <end position="172"/>
    </location>
</feature>
<keyword evidence="6" id="KW-0472">Membrane</keyword>